<dbReference type="OrthoDB" id="542931at2759"/>
<evidence type="ECO:0000256" key="5">
    <source>
        <dbReference type="SAM" id="MobiDB-lite"/>
    </source>
</evidence>
<name>A0A150G0T7_GONPE</name>
<evidence type="ECO:0000256" key="1">
    <source>
        <dbReference type="ARBA" id="ARBA00004141"/>
    </source>
</evidence>
<feature type="compositionally biased region" description="Low complexity" evidence="5">
    <location>
        <begin position="292"/>
        <end position="306"/>
    </location>
</feature>
<dbReference type="GO" id="GO:0016020">
    <property type="term" value="C:membrane"/>
    <property type="evidence" value="ECO:0007669"/>
    <property type="project" value="UniProtKB-SubCell"/>
</dbReference>
<evidence type="ECO:0000313" key="7">
    <source>
        <dbReference type="EMBL" id="KXZ43448.1"/>
    </source>
</evidence>
<dbReference type="PANTHER" id="PTHR12952:SF1">
    <property type="entry name" value="TRANSMEMBRANE PROTEIN 244"/>
    <property type="match status" value="1"/>
</dbReference>
<evidence type="ECO:0000313" key="8">
    <source>
        <dbReference type="Proteomes" id="UP000075714"/>
    </source>
</evidence>
<dbReference type="InterPro" id="IPR019185">
    <property type="entry name" value="Integral_membrane_SYS1-rel"/>
</dbReference>
<dbReference type="Proteomes" id="UP000075714">
    <property type="component" value="Unassembled WGS sequence"/>
</dbReference>
<dbReference type="Pfam" id="PF09801">
    <property type="entry name" value="SYS1"/>
    <property type="match status" value="1"/>
</dbReference>
<feature type="compositionally biased region" description="Low complexity" evidence="5">
    <location>
        <begin position="179"/>
        <end position="202"/>
    </location>
</feature>
<evidence type="ECO:0000256" key="3">
    <source>
        <dbReference type="ARBA" id="ARBA00022989"/>
    </source>
</evidence>
<dbReference type="AlphaFoldDB" id="A0A150G0T7"/>
<keyword evidence="2 6" id="KW-0812">Transmembrane</keyword>
<comment type="caution">
    <text evidence="7">The sequence shown here is derived from an EMBL/GenBank/DDBJ whole genome shotgun (WGS) entry which is preliminary data.</text>
</comment>
<evidence type="ECO:0000256" key="2">
    <source>
        <dbReference type="ARBA" id="ARBA00022692"/>
    </source>
</evidence>
<feature type="transmembrane region" description="Helical" evidence="6">
    <location>
        <begin position="31"/>
        <end position="50"/>
    </location>
</feature>
<protein>
    <recommendedName>
        <fullName evidence="9">VASt domain-containing protein</fullName>
    </recommendedName>
</protein>
<dbReference type="EMBL" id="LSYV01000091">
    <property type="protein sequence ID" value="KXZ43448.1"/>
    <property type="molecule type" value="Genomic_DNA"/>
</dbReference>
<keyword evidence="8" id="KW-1185">Reference proteome</keyword>
<feature type="region of interest" description="Disordered" evidence="5">
    <location>
        <begin position="166"/>
        <end position="203"/>
    </location>
</feature>
<gene>
    <name evidence="7" type="ORF">GPECTOR_90g535</name>
</gene>
<feature type="region of interest" description="Disordered" evidence="5">
    <location>
        <begin position="292"/>
        <end position="317"/>
    </location>
</feature>
<keyword evidence="3 6" id="KW-1133">Transmembrane helix</keyword>
<feature type="transmembrane region" description="Helical" evidence="6">
    <location>
        <begin position="6"/>
        <end position="24"/>
    </location>
</feature>
<reference evidence="8" key="1">
    <citation type="journal article" date="2016" name="Nat. Commun.">
        <title>The Gonium pectorale genome demonstrates co-option of cell cycle regulation during the evolution of multicellularity.</title>
        <authorList>
            <person name="Hanschen E.R."/>
            <person name="Marriage T.N."/>
            <person name="Ferris P.J."/>
            <person name="Hamaji T."/>
            <person name="Toyoda A."/>
            <person name="Fujiyama A."/>
            <person name="Neme R."/>
            <person name="Noguchi H."/>
            <person name="Minakuchi Y."/>
            <person name="Suzuki M."/>
            <person name="Kawai-Toyooka H."/>
            <person name="Smith D.R."/>
            <person name="Sparks H."/>
            <person name="Anderson J."/>
            <person name="Bakaric R."/>
            <person name="Luria V."/>
            <person name="Karger A."/>
            <person name="Kirschner M.W."/>
            <person name="Durand P.M."/>
            <person name="Michod R.E."/>
            <person name="Nozaki H."/>
            <person name="Olson B.J."/>
        </authorList>
    </citation>
    <scope>NUCLEOTIDE SEQUENCE [LARGE SCALE GENOMIC DNA]</scope>
    <source>
        <strain evidence="8">NIES-2863</strain>
    </source>
</reference>
<evidence type="ECO:0000256" key="6">
    <source>
        <dbReference type="SAM" id="Phobius"/>
    </source>
</evidence>
<evidence type="ECO:0000256" key="4">
    <source>
        <dbReference type="ARBA" id="ARBA00023136"/>
    </source>
</evidence>
<accession>A0A150G0T7</accession>
<keyword evidence="4 6" id="KW-0472">Membrane</keyword>
<organism evidence="7 8">
    <name type="scientific">Gonium pectorale</name>
    <name type="common">Green alga</name>
    <dbReference type="NCBI Taxonomy" id="33097"/>
    <lineage>
        <taxon>Eukaryota</taxon>
        <taxon>Viridiplantae</taxon>
        <taxon>Chlorophyta</taxon>
        <taxon>core chlorophytes</taxon>
        <taxon>Chlorophyceae</taxon>
        <taxon>CS clade</taxon>
        <taxon>Chlamydomonadales</taxon>
        <taxon>Volvocaceae</taxon>
        <taxon>Gonium</taxon>
    </lineage>
</organism>
<comment type="subcellular location">
    <subcellularLocation>
        <location evidence="1">Membrane</location>
        <topology evidence="1">Multi-pass membrane protein</topology>
    </subcellularLocation>
</comment>
<evidence type="ECO:0008006" key="9">
    <source>
        <dbReference type="Google" id="ProtNLM"/>
    </source>
</evidence>
<proteinExistence type="predicted"/>
<dbReference type="PANTHER" id="PTHR12952">
    <property type="entry name" value="SYS1"/>
    <property type="match status" value="1"/>
</dbReference>
<sequence>MGAWLAMVLTYVCSLGLTYGVVAATRKSWDYVFTSSLLHLILCIAVNQAFPTNWIWWFTMLLASALLTVAAEVTNYWLRDMREIKLSTSTSVTPWSACSRTVRFSMPLRMPDFVKKLVGLDSVAVTEVQRVLWHGAGSFSVSSETAVGGLGTGRFTTALQLSVTELDGPGLGSGPGGPAAPDGEGAALAPGAPGAGPQQSGASTAGTGLQLVYSVRCAASSVPWPMSATIENLMADKALVSMQSFLDFCTQLLEEQAAGLGPVAGARAAAGAGEAADGGSLPATAACAAGGAPATATADGAPHAVAPAPPAAVQRPPSIRHRWPSITCQHDIVAGGAARGGADPWVAASGHGGAAGDPFLLRRQDTLGGGEIYWDAPESFTAGGSGGGSGHSSGIVSPRQAALLSGGGGGVGAALRHLSADQASAPALQHDGAAAGTDAAVGFWLLHPHATGFGQAAALEEREE</sequence>